<dbReference type="PANTHER" id="PTHR46373">
    <property type="entry name" value="PROTEIN RKD4"/>
    <property type="match status" value="1"/>
</dbReference>
<dbReference type="GO" id="GO:0003677">
    <property type="term" value="F:DNA binding"/>
    <property type="evidence" value="ECO:0007669"/>
    <property type="project" value="UniProtKB-KW"/>
</dbReference>
<keyword evidence="3" id="KW-0175">Coiled coil</keyword>
<proteinExistence type="predicted"/>
<accession>A0AAV8UNA7</accession>
<evidence type="ECO:0000313" key="8">
    <source>
        <dbReference type="EMBL" id="KAJ8902941.1"/>
    </source>
</evidence>
<dbReference type="EMBL" id="JAMWBK010000008">
    <property type="protein sequence ID" value="KAJ8902941.1"/>
    <property type="molecule type" value="Genomic_DNA"/>
</dbReference>
<dbReference type="InterPro" id="IPR044607">
    <property type="entry name" value="RKD-like"/>
</dbReference>
<evidence type="ECO:0000256" key="2">
    <source>
        <dbReference type="ARBA" id="ARBA00023015"/>
    </source>
</evidence>
<sequence length="372" mass="41898">MTAAGFRNESWWRLRTQSFLPVTVEAMTFGGVSILVLSEAGVKCRASTGSFFLLSESCLMHVPSQRDVCLSEFSLSDMTVEAVFDIGATEETFDDLHLFVGSWVHRGGERLNFLIVFVEDDSVLAQKRVGVWSWSMKGFISLCRVNRDGIHDSQEARSGAVTGMFPTLVQQQMGENGNETFLTALRAADQGARDANYKNWKMSTQSSEIIDTRVEKRSIVKGQTGSGDINLSFKHKLISQEIFNADPAHHIARVLAKIEGKSKRKILHVLDINDLIPLFSIPRDSLAKQLGICVTLLKKLCRKNGIRVWPYRKLLPVERKLLERRNDLSRSLLSTESATRDATVRLIELEINQLYIERQEILSAILRSRAQV</sequence>
<keyword evidence="2" id="KW-0805">Transcription regulation</keyword>
<evidence type="ECO:0000259" key="7">
    <source>
        <dbReference type="PROSITE" id="PS51519"/>
    </source>
</evidence>
<keyword evidence="6" id="KW-0539">Nucleus</keyword>
<keyword evidence="5" id="KW-0804">Transcription</keyword>
<dbReference type="Pfam" id="PF02042">
    <property type="entry name" value="RWP-RK"/>
    <property type="match status" value="1"/>
</dbReference>
<name>A0AAV8UNA7_9RHOD</name>
<evidence type="ECO:0000256" key="1">
    <source>
        <dbReference type="ARBA" id="ARBA00004049"/>
    </source>
</evidence>
<dbReference type="InterPro" id="IPR003035">
    <property type="entry name" value="RWP-RK_dom"/>
</dbReference>
<protein>
    <recommendedName>
        <fullName evidence="7">RWP-RK domain-containing protein</fullName>
    </recommendedName>
</protein>
<keyword evidence="9" id="KW-1185">Reference proteome</keyword>
<gene>
    <name evidence="8" type="ORF">NDN08_006259</name>
</gene>
<dbReference type="PANTHER" id="PTHR46373:SF2">
    <property type="entry name" value="RWP-RK DOMAIN-CONTAINING PROTEIN"/>
    <property type="match status" value="1"/>
</dbReference>
<evidence type="ECO:0000256" key="5">
    <source>
        <dbReference type="ARBA" id="ARBA00023163"/>
    </source>
</evidence>
<dbReference type="Proteomes" id="UP001157974">
    <property type="component" value="Unassembled WGS sequence"/>
</dbReference>
<evidence type="ECO:0000313" key="9">
    <source>
        <dbReference type="Proteomes" id="UP001157974"/>
    </source>
</evidence>
<dbReference type="AlphaFoldDB" id="A0AAV8UNA7"/>
<reference evidence="8 9" key="1">
    <citation type="journal article" date="2023" name="Nat. Commun.">
        <title>Origin of minicircular mitochondrial genomes in red algae.</title>
        <authorList>
            <person name="Lee Y."/>
            <person name="Cho C.H."/>
            <person name="Lee Y.M."/>
            <person name="Park S.I."/>
            <person name="Yang J.H."/>
            <person name="West J.A."/>
            <person name="Bhattacharya D."/>
            <person name="Yoon H.S."/>
        </authorList>
    </citation>
    <scope>NUCLEOTIDE SEQUENCE [LARGE SCALE GENOMIC DNA]</scope>
    <source>
        <strain evidence="8 9">CCMP1338</strain>
        <tissue evidence="8">Whole cell</tissue>
    </source>
</reference>
<dbReference type="PROSITE" id="PS51519">
    <property type="entry name" value="RWP_RK"/>
    <property type="match status" value="1"/>
</dbReference>
<comment type="caution">
    <text evidence="8">The sequence shown here is derived from an EMBL/GenBank/DDBJ whole genome shotgun (WGS) entry which is preliminary data.</text>
</comment>
<evidence type="ECO:0000256" key="6">
    <source>
        <dbReference type="ARBA" id="ARBA00023242"/>
    </source>
</evidence>
<comment type="function">
    <text evidence="1">Putative transcription factor.</text>
</comment>
<organism evidence="8 9">
    <name type="scientific">Rhodosorus marinus</name>
    <dbReference type="NCBI Taxonomy" id="101924"/>
    <lineage>
        <taxon>Eukaryota</taxon>
        <taxon>Rhodophyta</taxon>
        <taxon>Stylonematophyceae</taxon>
        <taxon>Stylonematales</taxon>
        <taxon>Stylonemataceae</taxon>
        <taxon>Rhodosorus</taxon>
    </lineage>
</organism>
<evidence type="ECO:0000256" key="4">
    <source>
        <dbReference type="ARBA" id="ARBA00023125"/>
    </source>
</evidence>
<feature type="domain" description="RWP-RK" evidence="7">
    <location>
        <begin position="252"/>
        <end position="337"/>
    </location>
</feature>
<evidence type="ECO:0000256" key="3">
    <source>
        <dbReference type="ARBA" id="ARBA00023054"/>
    </source>
</evidence>
<dbReference type="GO" id="GO:0003700">
    <property type="term" value="F:DNA-binding transcription factor activity"/>
    <property type="evidence" value="ECO:0007669"/>
    <property type="project" value="InterPro"/>
</dbReference>
<keyword evidence="4" id="KW-0238">DNA-binding</keyword>